<gene>
    <name evidence="3" type="ORF">MEDL_21201</name>
</gene>
<feature type="coiled-coil region" evidence="1">
    <location>
        <begin position="210"/>
        <end position="244"/>
    </location>
</feature>
<keyword evidence="1" id="KW-0175">Coiled coil</keyword>
<reference evidence="3" key="1">
    <citation type="submission" date="2021-03" db="EMBL/GenBank/DDBJ databases">
        <authorList>
            <person name="Bekaert M."/>
        </authorList>
    </citation>
    <scope>NUCLEOTIDE SEQUENCE</scope>
</reference>
<evidence type="ECO:0000256" key="1">
    <source>
        <dbReference type="SAM" id="Coils"/>
    </source>
</evidence>
<name>A0A8S3RJF6_MYTED</name>
<dbReference type="OrthoDB" id="5406275at2759"/>
<proteinExistence type="predicted"/>
<dbReference type="Proteomes" id="UP000683360">
    <property type="component" value="Unassembled WGS sequence"/>
</dbReference>
<comment type="caution">
    <text evidence="3">The sequence shown here is derived from an EMBL/GenBank/DDBJ whole genome shotgun (WGS) entry which is preliminary data.</text>
</comment>
<protein>
    <submittedName>
        <fullName evidence="3">Uncharacterized protein</fullName>
    </submittedName>
</protein>
<dbReference type="EMBL" id="CAJPWZ010001064">
    <property type="protein sequence ID" value="CAG2206894.1"/>
    <property type="molecule type" value="Genomic_DNA"/>
</dbReference>
<evidence type="ECO:0000313" key="4">
    <source>
        <dbReference type="Proteomes" id="UP000683360"/>
    </source>
</evidence>
<dbReference type="PANTHER" id="PTHR33488">
    <property type="entry name" value="ZGC:162509"/>
    <property type="match status" value="1"/>
</dbReference>
<keyword evidence="4" id="KW-1185">Reference proteome</keyword>
<feature type="signal peptide" evidence="2">
    <location>
        <begin position="1"/>
        <end position="20"/>
    </location>
</feature>
<sequence>MYATVLVHIIAVFYIPSIYSSPSKTDTRDKSDIRKQAKKIAETEIAFYSNLDSLLTSAPTYISSLCHLMLIATEIDDFTLLGNTSKNDFRYLKSLVQLSYLGSDAFTEAHMNMVSIRLHTNNLDSHVQTLQKIISVGTNDHVELLVPITLKKIEIIADECLELSVNTERSFDLFAKTINELYEAGTIAKEVYEEKYKDIETVIKSSKVGRESSMSERENMKQQIEDMKKEIKDKQKDFEEAFDEMSSGYWDQMFDEIQTTREEEETPEDRANKGTYRFAGEINRHVHTLVDVATSRLKR</sequence>
<dbReference type="PANTHER" id="PTHR33488:SF2">
    <property type="entry name" value="EARLY ENDOSOME ANTIGEN 1-LIKE"/>
    <property type="match status" value="1"/>
</dbReference>
<feature type="chain" id="PRO_5035727065" evidence="2">
    <location>
        <begin position="21"/>
        <end position="299"/>
    </location>
</feature>
<keyword evidence="2" id="KW-0732">Signal</keyword>
<evidence type="ECO:0000313" key="3">
    <source>
        <dbReference type="EMBL" id="CAG2206894.1"/>
    </source>
</evidence>
<dbReference type="AlphaFoldDB" id="A0A8S3RJF6"/>
<accession>A0A8S3RJF6</accession>
<evidence type="ECO:0000256" key="2">
    <source>
        <dbReference type="SAM" id="SignalP"/>
    </source>
</evidence>
<organism evidence="3 4">
    <name type="scientific">Mytilus edulis</name>
    <name type="common">Blue mussel</name>
    <dbReference type="NCBI Taxonomy" id="6550"/>
    <lineage>
        <taxon>Eukaryota</taxon>
        <taxon>Metazoa</taxon>
        <taxon>Spiralia</taxon>
        <taxon>Lophotrochozoa</taxon>
        <taxon>Mollusca</taxon>
        <taxon>Bivalvia</taxon>
        <taxon>Autobranchia</taxon>
        <taxon>Pteriomorphia</taxon>
        <taxon>Mytilida</taxon>
        <taxon>Mytiloidea</taxon>
        <taxon>Mytilidae</taxon>
        <taxon>Mytilinae</taxon>
        <taxon>Mytilus</taxon>
    </lineage>
</organism>